<comment type="caution">
    <text evidence="1">The sequence shown here is derived from an EMBL/GenBank/DDBJ whole genome shotgun (WGS) entry which is preliminary data.</text>
</comment>
<accession>A0A3M6T585</accession>
<organism evidence="1 2">
    <name type="scientific">Pocillopora damicornis</name>
    <name type="common">Cauliflower coral</name>
    <name type="synonym">Millepora damicornis</name>
    <dbReference type="NCBI Taxonomy" id="46731"/>
    <lineage>
        <taxon>Eukaryota</taxon>
        <taxon>Metazoa</taxon>
        <taxon>Cnidaria</taxon>
        <taxon>Anthozoa</taxon>
        <taxon>Hexacorallia</taxon>
        <taxon>Scleractinia</taxon>
        <taxon>Astrocoeniina</taxon>
        <taxon>Pocilloporidae</taxon>
        <taxon>Pocillopora</taxon>
    </lineage>
</organism>
<gene>
    <name evidence="1" type="ORF">pdam_00023005</name>
</gene>
<proteinExistence type="predicted"/>
<name>A0A3M6T585_POCDA</name>
<dbReference type="AlphaFoldDB" id="A0A3M6T585"/>
<keyword evidence="2" id="KW-1185">Reference proteome</keyword>
<sequence>MLQHEKNGRTLSFTRHQSKKISASEVEEANNMRVVLRKWAPRDKYFEYQNFPTFRLSLFPGYFGKRARVPCNDIVDFYCTTIRSVLEYCAPLFHHALPAYLSEDIERIQKRVLSIILPDMSYQDCLDRLGLPTLKERRNDLCKRLFDSIANNSGHKLHNLLPPRNEQSYCLRHQRTYNVPRSRTDRFRQSFVYAMSKDA</sequence>
<evidence type="ECO:0000313" key="1">
    <source>
        <dbReference type="EMBL" id="RMX36522.1"/>
    </source>
</evidence>
<dbReference type="EMBL" id="RCHS01004308">
    <property type="protein sequence ID" value="RMX36522.1"/>
    <property type="molecule type" value="Genomic_DNA"/>
</dbReference>
<feature type="non-terminal residue" evidence="1">
    <location>
        <position position="199"/>
    </location>
</feature>
<dbReference type="OrthoDB" id="5987559at2759"/>
<protein>
    <submittedName>
        <fullName evidence="1">Uncharacterized protein</fullName>
    </submittedName>
</protein>
<dbReference type="Proteomes" id="UP000275408">
    <property type="component" value="Unassembled WGS sequence"/>
</dbReference>
<reference evidence="1 2" key="1">
    <citation type="journal article" date="2018" name="Sci. Rep.">
        <title>Comparative analysis of the Pocillopora damicornis genome highlights role of immune system in coral evolution.</title>
        <authorList>
            <person name="Cunning R."/>
            <person name="Bay R.A."/>
            <person name="Gillette P."/>
            <person name="Baker A.C."/>
            <person name="Traylor-Knowles N."/>
        </authorList>
    </citation>
    <scope>NUCLEOTIDE SEQUENCE [LARGE SCALE GENOMIC DNA]</scope>
    <source>
        <strain evidence="1">RSMAS</strain>
        <tissue evidence="1">Whole animal</tissue>
    </source>
</reference>
<evidence type="ECO:0000313" key="2">
    <source>
        <dbReference type="Proteomes" id="UP000275408"/>
    </source>
</evidence>